<accession>A0A1L9VNA5</accession>
<reference evidence="2" key="1">
    <citation type="journal article" date="2017" name="Genome Biol.">
        <title>Comparative genomics reveals high biological diversity and specific adaptations in the industrially and medically important fungal genus Aspergillus.</title>
        <authorList>
            <person name="de Vries R.P."/>
            <person name="Riley R."/>
            <person name="Wiebenga A."/>
            <person name="Aguilar-Osorio G."/>
            <person name="Amillis S."/>
            <person name="Uchima C.A."/>
            <person name="Anderluh G."/>
            <person name="Asadollahi M."/>
            <person name="Askin M."/>
            <person name="Barry K."/>
            <person name="Battaglia E."/>
            <person name="Bayram O."/>
            <person name="Benocci T."/>
            <person name="Braus-Stromeyer S.A."/>
            <person name="Caldana C."/>
            <person name="Canovas D."/>
            <person name="Cerqueira G.C."/>
            <person name="Chen F."/>
            <person name="Chen W."/>
            <person name="Choi C."/>
            <person name="Clum A."/>
            <person name="Dos Santos R.A."/>
            <person name="Damasio A.R."/>
            <person name="Diallinas G."/>
            <person name="Emri T."/>
            <person name="Fekete E."/>
            <person name="Flipphi M."/>
            <person name="Freyberg S."/>
            <person name="Gallo A."/>
            <person name="Gournas C."/>
            <person name="Habgood R."/>
            <person name="Hainaut M."/>
            <person name="Harispe M.L."/>
            <person name="Henrissat B."/>
            <person name="Hilden K.S."/>
            <person name="Hope R."/>
            <person name="Hossain A."/>
            <person name="Karabika E."/>
            <person name="Karaffa L."/>
            <person name="Karanyi Z."/>
            <person name="Krasevec N."/>
            <person name="Kuo A."/>
            <person name="Kusch H."/>
            <person name="LaButti K."/>
            <person name="Lagendijk E.L."/>
            <person name="Lapidus A."/>
            <person name="Levasseur A."/>
            <person name="Lindquist E."/>
            <person name="Lipzen A."/>
            <person name="Logrieco A.F."/>
            <person name="MacCabe A."/>
            <person name="Maekelae M.R."/>
            <person name="Malavazi I."/>
            <person name="Melin P."/>
            <person name="Meyer V."/>
            <person name="Mielnichuk N."/>
            <person name="Miskei M."/>
            <person name="Molnar A.P."/>
            <person name="Mule G."/>
            <person name="Ngan C.Y."/>
            <person name="Orejas M."/>
            <person name="Orosz E."/>
            <person name="Ouedraogo J.P."/>
            <person name="Overkamp K.M."/>
            <person name="Park H.-S."/>
            <person name="Perrone G."/>
            <person name="Piumi F."/>
            <person name="Punt P.J."/>
            <person name="Ram A.F."/>
            <person name="Ramon A."/>
            <person name="Rauscher S."/>
            <person name="Record E."/>
            <person name="Riano-Pachon D.M."/>
            <person name="Robert V."/>
            <person name="Roehrig J."/>
            <person name="Ruller R."/>
            <person name="Salamov A."/>
            <person name="Salih N.S."/>
            <person name="Samson R.A."/>
            <person name="Sandor E."/>
            <person name="Sanguinetti M."/>
            <person name="Schuetze T."/>
            <person name="Sepcic K."/>
            <person name="Shelest E."/>
            <person name="Sherlock G."/>
            <person name="Sophianopoulou V."/>
            <person name="Squina F.M."/>
            <person name="Sun H."/>
            <person name="Susca A."/>
            <person name="Todd R.B."/>
            <person name="Tsang A."/>
            <person name="Unkles S.E."/>
            <person name="van de Wiele N."/>
            <person name="van Rossen-Uffink D."/>
            <person name="Oliveira J.V."/>
            <person name="Vesth T.C."/>
            <person name="Visser J."/>
            <person name="Yu J.-H."/>
            <person name="Zhou M."/>
            <person name="Andersen M.R."/>
            <person name="Archer D.B."/>
            <person name="Baker S.E."/>
            <person name="Benoit I."/>
            <person name="Brakhage A.A."/>
            <person name="Braus G.H."/>
            <person name="Fischer R."/>
            <person name="Frisvad J.C."/>
            <person name="Goldman G.H."/>
            <person name="Houbraken J."/>
            <person name="Oakley B."/>
            <person name="Pocsi I."/>
            <person name="Scazzocchio C."/>
            <person name="Seiboth B."/>
            <person name="vanKuyk P.A."/>
            <person name="Wortman J."/>
            <person name="Dyer P.S."/>
            <person name="Grigoriev I.V."/>
        </authorList>
    </citation>
    <scope>NUCLEOTIDE SEQUENCE [LARGE SCALE GENOMIC DNA]</scope>
    <source>
        <strain evidence="2">CBS 516.65</strain>
    </source>
</reference>
<sequence length="220" mass="25901">MDVALYRPNRVRLVSQLEEKLGLKDAPIPALSRAILWLCDLDRLQEMVSNPDTEALQLQILSPHRTFKVKRIFKNGEELDDERQKDRWSRYPRKDHKAMRRAEAKSFSWDDGRCFMERTGAFLESTYIFGDDDAYGFAFWDLVSCCVSDAKVNAWRETVERGSLTQRYDNIITTSSNAHLYWDAGLYALKHIEISDDQKTMKVQFFWKPRYTWEKKSQAV</sequence>
<evidence type="ECO:0000313" key="1">
    <source>
        <dbReference type="EMBL" id="OJJ85396.1"/>
    </source>
</evidence>
<dbReference type="VEuPathDB" id="FungiDB:ASPGLDRAFT_34199"/>
<proteinExistence type="predicted"/>
<dbReference type="AlphaFoldDB" id="A0A1L9VNA5"/>
<dbReference type="RefSeq" id="XP_022402094.1">
    <property type="nucleotide sequence ID" value="XM_022544403.1"/>
</dbReference>
<dbReference type="GeneID" id="34460664"/>
<evidence type="ECO:0008006" key="3">
    <source>
        <dbReference type="Google" id="ProtNLM"/>
    </source>
</evidence>
<dbReference type="Proteomes" id="UP000184300">
    <property type="component" value="Unassembled WGS sequence"/>
</dbReference>
<name>A0A1L9VNA5_ASPGL</name>
<gene>
    <name evidence="1" type="ORF">ASPGLDRAFT_34199</name>
</gene>
<dbReference type="EMBL" id="KV878894">
    <property type="protein sequence ID" value="OJJ85396.1"/>
    <property type="molecule type" value="Genomic_DNA"/>
</dbReference>
<protein>
    <recommendedName>
        <fullName evidence="3">HNH nuclease domain-containing protein</fullName>
    </recommendedName>
</protein>
<keyword evidence="2" id="KW-1185">Reference proteome</keyword>
<organism evidence="1 2">
    <name type="scientific">Aspergillus glaucus CBS 516.65</name>
    <dbReference type="NCBI Taxonomy" id="1160497"/>
    <lineage>
        <taxon>Eukaryota</taxon>
        <taxon>Fungi</taxon>
        <taxon>Dikarya</taxon>
        <taxon>Ascomycota</taxon>
        <taxon>Pezizomycotina</taxon>
        <taxon>Eurotiomycetes</taxon>
        <taxon>Eurotiomycetidae</taxon>
        <taxon>Eurotiales</taxon>
        <taxon>Aspergillaceae</taxon>
        <taxon>Aspergillus</taxon>
        <taxon>Aspergillus subgen. Aspergillus</taxon>
    </lineage>
</organism>
<evidence type="ECO:0000313" key="2">
    <source>
        <dbReference type="Proteomes" id="UP000184300"/>
    </source>
</evidence>
<dbReference type="OrthoDB" id="5416097at2759"/>